<feature type="transmembrane region" description="Helical" evidence="1">
    <location>
        <begin position="336"/>
        <end position="356"/>
    </location>
</feature>
<protein>
    <submittedName>
        <fullName evidence="3">Acyltransferase</fullName>
    </submittedName>
</protein>
<feature type="transmembrane region" description="Helical" evidence="1">
    <location>
        <begin position="96"/>
        <end position="114"/>
    </location>
</feature>
<keyword evidence="3" id="KW-0808">Transferase</keyword>
<feature type="transmembrane region" description="Helical" evidence="1">
    <location>
        <begin position="268"/>
        <end position="288"/>
    </location>
</feature>
<dbReference type="EMBL" id="JACWMX010000001">
    <property type="protein sequence ID" value="MBD1392328.1"/>
    <property type="molecule type" value="Genomic_DNA"/>
</dbReference>
<organism evidence="3 4">
    <name type="scientific">Mucilaginibacter glaciei</name>
    <dbReference type="NCBI Taxonomy" id="2772109"/>
    <lineage>
        <taxon>Bacteria</taxon>
        <taxon>Pseudomonadati</taxon>
        <taxon>Bacteroidota</taxon>
        <taxon>Sphingobacteriia</taxon>
        <taxon>Sphingobacteriales</taxon>
        <taxon>Sphingobacteriaceae</taxon>
        <taxon>Mucilaginibacter</taxon>
    </lineage>
</organism>
<feature type="transmembrane region" description="Helical" evidence="1">
    <location>
        <begin position="20"/>
        <end position="39"/>
    </location>
</feature>
<feature type="transmembrane region" description="Helical" evidence="1">
    <location>
        <begin position="226"/>
        <end position="248"/>
    </location>
</feature>
<keyword evidence="1" id="KW-1133">Transmembrane helix</keyword>
<comment type="caution">
    <text evidence="3">The sequence shown here is derived from an EMBL/GenBank/DDBJ whole genome shotgun (WGS) entry which is preliminary data.</text>
</comment>
<dbReference type="Proteomes" id="UP000619078">
    <property type="component" value="Unassembled WGS sequence"/>
</dbReference>
<keyword evidence="1" id="KW-0812">Transmembrane</keyword>
<feature type="transmembrane region" description="Helical" evidence="1">
    <location>
        <begin position="162"/>
        <end position="182"/>
    </location>
</feature>
<keyword evidence="1" id="KW-0472">Membrane</keyword>
<feature type="domain" description="Acyltransferase 3" evidence="2">
    <location>
        <begin position="14"/>
        <end position="354"/>
    </location>
</feature>
<dbReference type="Pfam" id="PF01757">
    <property type="entry name" value="Acyl_transf_3"/>
    <property type="match status" value="1"/>
</dbReference>
<evidence type="ECO:0000313" key="4">
    <source>
        <dbReference type="Proteomes" id="UP000619078"/>
    </source>
</evidence>
<dbReference type="InterPro" id="IPR002656">
    <property type="entry name" value="Acyl_transf_3_dom"/>
</dbReference>
<evidence type="ECO:0000313" key="3">
    <source>
        <dbReference type="EMBL" id="MBD1392328.1"/>
    </source>
</evidence>
<name>A0A926NN88_9SPHI</name>
<dbReference type="AlphaFoldDB" id="A0A926NN88"/>
<dbReference type="InterPro" id="IPR050879">
    <property type="entry name" value="Acyltransferase_3"/>
</dbReference>
<dbReference type="RefSeq" id="WP_191161085.1">
    <property type="nucleotide sequence ID" value="NZ_JACWMX010000001.1"/>
</dbReference>
<keyword evidence="4" id="KW-1185">Reference proteome</keyword>
<proteinExistence type="predicted"/>
<feature type="transmembrane region" description="Helical" evidence="1">
    <location>
        <begin position="309"/>
        <end position="330"/>
    </location>
</feature>
<evidence type="ECO:0000259" key="2">
    <source>
        <dbReference type="Pfam" id="PF01757"/>
    </source>
</evidence>
<feature type="transmembrane region" description="Helical" evidence="1">
    <location>
        <begin position="188"/>
        <end position="205"/>
    </location>
</feature>
<accession>A0A926NN88</accession>
<reference evidence="3" key="1">
    <citation type="submission" date="2020-09" db="EMBL/GenBank/DDBJ databases">
        <title>Novel species of Mucilaginibacter isolated from a glacier on the Tibetan Plateau.</title>
        <authorList>
            <person name="Liu Q."/>
            <person name="Xin Y.-H."/>
        </authorList>
    </citation>
    <scope>NUCLEOTIDE SEQUENCE</scope>
    <source>
        <strain evidence="3">ZB1P21</strain>
    </source>
</reference>
<dbReference type="GO" id="GO:0016747">
    <property type="term" value="F:acyltransferase activity, transferring groups other than amino-acyl groups"/>
    <property type="evidence" value="ECO:0007669"/>
    <property type="project" value="InterPro"/>
</dbReference>
<feature type="transmembrane region" description="Helical" evidence="1">
    <location>
        <begin position="51"/>
        <end position="76"/>
    </location>
</feature>
<sequence>MNALSATARHVRYKQLDSLRGIAALCVFFSHYLLIFGLSDKIIRPIIASPLGILLNGHAAVMFFFVLSGFVLSLPFVEGHRPLQLTEFYVKRIFRIYPAFVVAILLALVLKTYLYDERGIAAFPVWVKHFWVWHWTTSNYWEIAKTLALIGPNFNADLIDPVIWSLVVEMKMSLILPFFIVLVSRNNLVFNLLFFFIILLLVYNKQAGYLSVFYLGVLCAKYKDQLIAKVQLLSMILITGLVACSLILYNISYEFFVTYGDKAHPFQYFWRDHLTALGSCIVVIVVISRKTITKLLQGRVFKFIGDISYSFYLVHLTLLITICSIISLRAPLSYEYIFLLALVGSVAISYVIYRFVEVPFQKLAIKLVARFKIFSQLNLKS</sequence>
<gene>
    <name evidence="3" type="ORF">IDJ76_04380</name>
</gene>
<evidence type="ECO:0000256" key="1">
    <source>
        <dbReference type="SAM" id="Phobius"/>
    </source>
</evidence>
<keyword evidence="3" id="KW-0012">Acyltransferase</keyword>
<dbReference type="PANTHER" id="PTHR23028">
    <property type="entry name" value="ACETYLTRANSFERASE"/>
    <property type="match status" value="1"/>
</dbReference>